<evidence type="ECO:0000313" key="10">
    <source>
        <dbReference type="Proteomes" id="UP000838878"/>
    </source>
</evidence>
<evidence type="ECO:0000256" key="2">
    <source>
        <dbReference type="ARBA" id="ARBA00022722"/>
    </source>
</evidence>
<dbReference type="SMART" id="SM00479">
    <property type="entry name" value="EXOIII"/>
    <property type="match status" value="1"/>
</dbReference>
<keyword evidence="2" id="KW-0540">Nuclease</keyword>
<feature type="non-terminal residue" evidence="9">
    <location>
        <position position="263"/>
    </location>
</feature>
<keyword evidence="5" id="KW-0269">Exonuclease</keyword>
<dbReference type="GO" id="GO:0005737">
    <property type="term" value="C:cytoplasm"/>
    <property type="evidence" value="ECO:0007669"/>
    <property type="project" value="TreeGrafter"/>
</dbReference>
<keyword evidence="4" id="KW-0378">Hydrolase</keyword>
<dbReference type="InterPro" id="IPR036397">
    <property type="entry name" value="RNaseH_sf"/>
</dbReference>
<organism evidence="9 10">
    <name type="scientific">Brenthis ino</name>
    <name type="common">lesser marbled fritillary</name>
    <dbReference type="NCBI Taxonomy" id="405034"/>
    <lineage>
        <taxon>Eukaryota</taxon>
        <taxon>Metazoa</taxon>
        <taxon>Ecdysozoa</taxon>
        <taxon>Arthropoda</taxon>
        <taxon>Hexapoda</taxon>
        <taxon>Insecta</taxon>
        <taxon>Pterygota</taxon>
        <taxon>Neoptera</taxon>
        <taxon>Endopterygota</taxon>
        <taxon>Lepidoptera</taxon>
        <taxon>Glossata</taxon>
        <taxon>Ditrysia</taxon>
        <taxon>Papilionoidea</taxon>
        <taxon>Nymphalidae</taxon>
        <taxon>Heliconiinae</taxon>
        <taxon>Argynnini</taxon>
        <taxon>Brenthis</taxon>
    </lineage>
</organism>
<dbReference type="Gene3D" id="3.30.420.10">
    <property type="entry name" value="Ribonuclease H-like superfamily/Ribonuclease H"/>
    <property type="match status" value="1"/>
</dbReference>
<dbReference type="EMBL" id="OV170232">
    <property type="protein sequence ID" value="CAH0718012.1"/>
    <property type="molecule type" value="Genomic_DNA"/>
</dbReference>
<evidence type="ECO:0000256" key="4">
    <source>
        <dbReference type="ARBA" id="ARBA00022801"/>
    </source>
</evidence>
<evidence type="ECO:0000259" key="8">
    <source>
        <dbReference type="SMART" id="SM00479"/>
    </source>
</evidence>
<evidence type="ECO:0000256" key="1">
    <source>
        <dbReference type="ARBA" id="ARBA00001946"/>
    </source>
</evidence>
<evidence type="ECO:0000256" key="6">
    <source>
        <dbReference type="ARBA" id="ARBA00022842"/>
    </source>
</evidence>
<dbReference type="InterPro" id="IPR040393">
    <property type="entry name" value="TREX1/2"/>
</dbReference>
<dbReference type="SUPFAM" id="SSF53098">
    <property type="entry name" value="Ribonuclease H-like"/>
    <property type="match status" value="1"/>
</dbReference>
<dbReference type="AlphaFoldDB" id="A0A8J9UD86"/>
<dbReference type="OrthoDB" id="10250935at2759"/>
<dbReference type="PANTHER" id="PTHR13058">
    <property type="entry name" value="THREE PRIME REPAIR EXONUCLEASE 1, 2"/>
    <property type="match status" value="1"/>
</dbReference>
<keyword evidence="6" id="KW-0460">Magnesium</keyword>
<dbReference type="Proteomes" id="UP000838878">
    <property type="component" value="Chromosome 12"/>
</dbReference>
<dbReference type="InterPro" id="IPR013520">
    <property type="entry name" value="Ribonucl_H"/>
</dbReference>
<dbReference type="InterPro" id="IPR012337">
    <property type="entry name" value="RNaseH-like_sf"/>
</dbReference>
<dbReference type="GO" id="GO:0003676">
    <property type="term" value="F:nucleic acid binding"/>
    <property type="evidence" value="ECO:0007669"/>
    <property type="project" value="InterPro"/>
</dbReference>
<keyword evidence="10" id="KW-1185">Reference proteome</keyword>
<evidence type="ECO:0000256" key="7">
    <source>
        <dbReference type="ARBA" id="ARBA00025769"/>
    </source>
</evidence>
<dbReference type="GO" id="GO:0006308">
    <property type="term" value="P:DNA catabolic process"/>
    <property type="evidence" value="ECO:0007669"/>
    <property type="project" value="TreeGrafter"/>
</dbReference>
<accession>A0A8J9UD86</accession>
<evidence type="ECO:0000256" key="5">
    <source>
        <dbReference type="ARBA" id="ARBA00022839"/>
    </source>
</evidence>
<protein>
    <recommendedName>
        <fullName evidence="8">Exonuclease domain-containing protein</fullName>
    </recommendedName>
</protein>
<keyword evidence="3" id="KW-0479">Metal-binding</keyword>
<dbReference type="Pfam" id="PF00929">
    <property type="entry name" value="RNase_T"/>
    <property type="match status" value="1"/>
</dbReference>
<dbReference type="GO" id="GO:0046872">
    <property type="term" value="F:metal ion binding"/>
    <property type="evidence" value="ECO:0007669"/>
    <property type="project" value="UniProtKB-KW"/>
</dbReference>
<proteinExistence type="inferred from homology"/>
<comment type="cofactor">
    <cofactor evidence="1">
        <name>Mg(2+)</name>
        <dbReference type="ChEBI" id="CHEBI:18420"/>
    </cofactor>
</comment>
<feature type="domain" description="Exonuclease" evidence="8">
    <location>
        <begin position="5"/>
        <end position="245"/>
    </location>
</feature>
<comment type="similarity">
    <text evidence="7">Belongs to the exonuclease superfamily. TREX family.</text>
</comment>
<dbReference type="PANTHER" id="PTHR13058:SF19">
    <property type="entry name" value="LD40940P"/>
    <property type="match status" value="1"/>
</dbReference>
<name>A0A8J9UD86_9NEOP</name>
<sequence>MAIQTFIFFDLETTGLPGQEKNQTKITELTFLAVLRRDIERVNNCTLPPISKLSFLFNPRRNIQWEVVKITGLSNDFLCNQPIFKDKIKCINEFLELPKPVCLVAHNGDRFDFKILNTEYADVEASLPDDLLCIDSMKAFREILKNCQSLSPNAITPHNHTQETLDWPELDITPEEWTEIDQLSESFTKLTSTPKKIELKPLKSYALSYLYNFFVKKEPKECHRAEADCFMLLECVLAIKQEFLHWADKNYKYIKEIKPLSRK</sequence>
<reference evidence="9" key="1">
    <citation type="submission" date="2021-12" db="EMBL/GenBank/DDBJ databases">
        <authorList>
            <person name="Martin H S."/>
        </authorList>
    </citation>
    <scope>NUCLEOTIDE SEQUENCE</scope>
</reference>
<evidence type="ECO:0000313" key="9">
    <source>
        <dbReference type="EMBL" id="CAH0718012.1"/>
    </source>
</evidence>
<dbReference type="GO" id="GO:0008296">
    <property type="term" value="F:3'-5'-DNA exonuclease activity"/>
    <property type="evidence" value="ECO:0007669"/>
    <property type="project" value="TreeGrafter"/>
</dbReference>
<gene>
    <name evidence="9" type="ORF">BINO364_LOCUS4555</name>
</gene>
<evidence type="ECO:0000256" key="3">
    <source>
        <dbReference type="ARBA" id="ARBA00022723"/>
    </source>
</evidence>